<feature type="chain" id="PRO_5015466841" description="Lipoprotein" evidence="1">
    <location>
        <begin position="25"/>
        <end position="441"/>
    </location>
</feature>
<accession>A0A2S9XX00</accession>
<dbReference type="Proteomes" id="UP000238823">
    <property type="component" value="Unassembled WGS sequence"/>
</dbReference>
<evidence type="ECO:0000313" key="2">
    <source>
        <dbReference type="EMBL" id="PRP97373.1"/>
    </source>
</evidence>
<comment type="caution">
    <text evidence="2">The sequence shown here is derived from an EMBL/GenBank/DDBJ whole genome shotgun (WGS) entry which is preliminary data.</text>
</comment>
<dbReference type="OrthoDB" id="9818734at2"/>
<evidence type="ECO:0008006" key="4">
    <source>
        <dbReference type="Google" id="ProtNLM"/>
    </source>
</evidence>
<dbReference type="RefSeq" id="WP_106093540.1">
    <property type="nucleotide sequence ID" value="NZ_PVNL01000130.1"/>
</dbReference>
<proteinExistence type="predicted"/>
<dbReference type="EMBL" id="PVNL01000130">
    <property type="protein sequence ID" value="PRP97373.1"/>
    <property type="molecule type" value="Genomic_DNA"/>
</dbReference>
<evidence type="ECO:0000313" key="3">
    <source>
        <dbReference type="Proteomes" id="UP000238823"/>
    </source>
</evidence>
<organism evidence="2 3">
    <name type="scientific">Enhygromyxa salina</name>
    <dbReference type="NCBI Taxonomy" id="215803"/>
    <lineage>
        <taxon>Bacteria</taxon>
        <taxon>Pseudomonadati</taxon>
        <taxon>Myxococcota</taxon>
        <taxon>Polyangia</taxon>
        <taxon>Nannocystales</taxon>
        <taxon>Nannocystaceae</taxon>
        <taxon>Enhygromyxa</taxon>
    </lineage>
</organism>
<feature type="signal peptide" evidence="1">
    <location>
        <begin position="1"/>
        <end position="24"/>
    </location>
</feature>
<reference evidence="2 3" key="1">
    <citation type="submission" date="2018-03" db="EMBL/GenBank/DDBJ databases">
        <title>Draft Genome Sequences of the Obligatory Marine Myxobacteria Enhygromyxa salina SWB007.</title>
        <authorList>
            <person name="Poehlein A."/>
            <person name="Moghaddam J.A."/>
            <person name="Harms H."/>
            <person name="Alanjari M."/>
            <person name="Koenig G.M."/>
            <person name="Daniel R."/>
            <person name="Schaeberle T.F."/>
        </authorList>
    </citation>
    <scope>NUCLEOTIDE SEQUENCE [LARGE SCALE GENOMIC DNA]</scope>
    <source>
        <strain evidence="2 3">SWB007</strain>
    </source>
</reference>
<protein>
    <recommendedName>
        <fullName evidence="4">Lipoprotein</fullName>
    </recommendedName>
</protein>
<dbReference type="AlphaFoldDB" id="A0A2S9XX00"/>
<gene>
    <name evidence="2" type="ORF">ENSA7_67230</name>
</gene>
<name>A0A2S9XX00_9BACT</name>
<keyword evidence="1" id="KW-0732">Signal</keyword>
<evidence type="ECO:0000256" key="1">
    <source>
        <dbReference type="SAM" id="SignalP"/>
    </source>
</evidence>
<dbReference type="PROSITE" id="PS51257">
    <property type="entry name" value="PROKAR_LIPOPROTEIN"/>
    <property type="match status" value="1"/>
</dbReference>
<sequence>MPRPVPALAQLLAASLVSVTLGCAAPCTRVQDSHTAFRKATLPVTGNARPTPGVSDGQPHASVSIPYELIDAMIAKQLGRLPTLNVPVPAVAGVSLGNLGVAVQSVRARPAPAGELGFRVTIGLEQGKRAVMTVDVDARVRPQLSPARGMLSVALSGRDVIELKPSISAQSRKQLGDWIWSQIPGAAKMVVDRGTVGALAGELADQLMGQASRLLERDLLDDLGELARFEFDLPDELPVGAITLTAAERYLDIDLRTTLRVEHGLAPGHARRANLHPNLIQARISGDTVAALANHAIREGRIPERWTLEGEPSPTGELYAGVGWAEGASDPLEVHLWKLSSDCAHVVLRGEPHLRVVRRELELGTEQAKVHSVVGSAKVRAGLFFSKAARRGVSLIERTAASTEVEIGGTTMNAQIAAAEIDGDELVLGLQLSPAPAKRGR</sequence>